<dbReference type="Gene3D" id="1.10.10.10">
    <property type="entry name" value="Winged helix-like DNA-binding domain superfamily/Winged helix DNA-binding domain"/>
    <property type="match status" value="1"/>
</dbReference>
<dbReference type="GO" id="GO:0003700">
    <property type="term" value="F:DNA-binding transcription factor activity"/>
    <property type="evidence" value="ECO:0007669"/>
    <property type="project" value="InterPro"/>
</dbReference>
<dbReference type="SMART" id="SM00866">
    <property type="entry name" value="UTRA"/>
    <property type="match status" value="1"/>
</dbReference>
<dbReference type="OrthoDB" id="5454556at2"/>
<evidence type="ECO:0000313" key="5">
    <source>
        <dbReference type="EMBL" id="TVM31241.1"/>
    </source>
</evidence>
<evidence type="ECO:0000313" key="6">
    <source>
        <dbReference type="Proteomes" id="UP000434052"/>
    </source>
</evidence>
<dbReference type="Gene3D" id="3.40.1410.10">
    <property type="entry name" value="Chorismate lyase-like"/>
    <property type="match status" value="1"/>
</dbReference>
<name>A0A6P1ZCL0_9BACT</name>
<dbReference type="InterPro" id="IPR028978">
    <property type="entry name" value="Chorismate_lyase_/UTRA_dom_sf"/>
</dbReference>
<dbReference type="PROSITE" id="PS50949">
    <property type="entry name" value="HTH_GNTR"/>
    <property type="match status" value="1"/>
</dbReference>
<dbReference type="InterPro" id="IPR036388">
    <property type="entry name" value="WH-like_DNA-bd_sf"/>
</dbReference>
<keyword evidence="3" id="KW-0804">Transcription</keyword>
<sequence>MRAGDRFLSIVSGTPEKYAVSSQGRHVSATRTPRIRVLWKKQGATMGVERESGLPLWRQVHGILLKEIKGGVYRPGESLPSESSLSRRFRVARHTIRRALKSLQDEGVVCTKRGRGSVIQDETKTAVRSLQSQPGQRPAVHHHRNGQNHFLHGGVVPATGVVAARLRIPPFAPVIHIEACGESLGKRLYINSQYFPAEDMAGIMEAYQETRSMAQSYQKIGVHECIRLESRISTCGADAEEARELGLSPGYPMLVIEYVNVDTDGRPIEYGRTRFAGDRIELLVPGEVEKSLA</sequence>
<dbReference type="SUPFAM" id="SSF46785">
    <property type="entry name" value="Winged helix' DNA-binding domain"/>
    <property type="match status" value="1"/>
</dbReference>
<dbReference type="PANTHER" id="PTHR44846">
    <property type="entry name" value="MANNOSYL-D-GLYCERATE TRANSPORT/METABOLISM SYSTEM REPRESSOR MNGR-RELATED"/>
    <property type="match status" value="1"/>
</dbReference>
<dbReference type="InterPro" id="IPR012702">
    <property type="entry name" value="CP_lyase_PhnF"/>
</dbReference>
<protein>
    <submittedName>
        <fullName evidence="5">Phosphonate metabolism transcriptional regulator PhnF</fullName>
    </submittedName>
</protein>
<dbReference type="SUPFAM" id="SSF64288">
    <property type="entry name" value="Chorismate lyase-like"/>
    <property type="match status" value="1"/>
</dbReference>
<accession>A0A6P1ZCL0</accession>
<comment type="caution">
    <text evidence="5">The sequence shown here is derived from an EMBL/GenBank/DDBJ whole genome shotgun (WGS) entry which is preliminary data.</text>
</comment>
<dbReference type="EMBL" id="QMIF01000017">
    <property type="protein sequence ID" value="TVM31241.1"/>
    <property type="molecule type" value="Genomic_DNA"/>
</dbReference>
<organism evidence="5 6">
    <name type="scientific">Oceanidesulfovibrio marinus</name>
    <dbReference type="NCBI Taxonomy" id="370038"/>
    <lineage>
        <taxon>Bacteria</taxon>
        <taxon>Pseudomonadati</taxon>
        <taxon>Thermodesulfobacteriota</taxon>
        <taxon>Desulfovibrionia</taxon>
        <taxon>Desulfovibrionales</taxon>
        <taxon>Desulfovibrionaceae</taxon>
        <taxon>Oceanidesulfovibrio</taxon>
    </lineage>
</organism>
<proteinExistence type="predicted"/>
<evidence type="ECO:0000256" key="3">
    <source>
        <dbReference type="ARBA" id="ARBA00023163"/>
    </source>
</evidence>
<dbReference type="GO" id="GO:0045892">
    <property type="term" value="P:negative regulation of DNA-templated transcription"/>
    <property type="evidence" value="ECO:0007669"/>
    <property type="project" value="TreeGrafter"/>
</dbReference>
<dbReference type="Pfam" id="PF00392">
    <property type="entry name" value="GntR"/>
    <property type="match status" value="1"/>
</dbReference>
<dbReference type="InterPro" id="IPR000524">
    <property type="entry name" value="Tscrpt_reg_HTH_GntR"/>
</dbReference>
<gene>
    <name evidence="5" type="primary">phnF</name>
    <name evidence="5" type="ORF">DQK91_19215</name>
</gene>
<keyword evidence="2" id="KW-0238">DNA-binding</keyword>
<dbReference type="InterPro" id="IPR011663">
    <property type="entry name" value="UTRA"/>
</dbReference>
<dbReference type="InterPro" id="IPR036390">
    <property type="entry name" value="WH_DNA-bd_sf"/>
</dbReference>
<evidence type="ECO:0000256" key="1">
    <source>
        <dbReference type="ARBA" id="ARBA00023015"/>
    </source>
</evidence>
<feature type="domain" description="HTH gntR-type" evidence="4">
    <location>
        <begin position="54"/>
        <end position="122"/>
    </location>
</feature>
<dbReference type="Proteomes" id="UP000434052">
    <property type="component" value="Unassembled WGS sequence"/>
</dbReference>
<keyword evidence="1" id="KW-0805">Transcription regulation</keyword>
<dbReference type="Pfam" id="PF07702">
    <property type="entry name" value="UTRA"/>
    <property type="match status" value="1"/>
</dbReference>
<dbReference type="PANTHER" id="PTHR44846:SF1">
    <property type="entry name" value="MANNOSYL-D-GLYCERATE TRANSPORT_METABOLISM SYSTEM REPRESSOR MNGR-RELATED"/>
    <property type="match status" value="1"/>
</dbReference>
<reference evidence="5 6" key="1">
    <citation type="submission" date="2018-06" db="EMBL/GenBank/DDBJ databases">
        <title>Complete genome of Desulfovibrio marinus P48SEP.</title>
        <authorList>
            <person name="Crispim J.S."/>
            <person name="Vidigal P.M.P."/>
            <person name="Silva L.C.F."/>
            <person name="Araujo L.C."/>
            <person name="Laguardia C.N."/>
            <person name="Dias R.S."/>
            <person name="Sousa M.P."/>
            <person name="Paula S.O."/>
            <person name="Silva C."/>
        </authorList>
    </citation>
    <scope>NUCLEOTIDE SEQUENCE [LARGE SCALE GENOMIC DNA]</scope>
    <source>
        <strain evidence="5 6">P48SEP</strain>
    </source>
</reference>
<dbReference type="InterPro" id="IPR050679">
    <property type="entry name" value="Bact_HTH_transcr_reg"/>
</dbReference>
<evidence type="ECO:0000259" key="4">
    <source>
        <dbReference type="PROSITE" id="PS50949"/>
    </source>
</evidence>
<dbReference type="SMART" id="SM00345">
    <property type="entry name" value="HTH_GNTR"/>
    <property type="match status" value="1"/>
</dbReference>
<dbReference type="NCBIfam" id="TIGR02325">
    <property type="entry name" value="C_P_lyase_phnF"/>
    <property type="match status" value="1"/>
</dbReference>
<dbReference type="GO" id="GO:0003677">
    <property type="term" value="F:DNA binding"/>
    <property type="evidence" value="ECO:0007669"/>
    <property type="project" value="UniProtKB-KW"/>
</dbReference>
<evidence type="ECO:0000256" key="2">
    <source>
        <dbReference type="ARBA" id="ARBA00023125"/>
    </source>
</evidence>
<dbReference type="AlphaFoldDB" id="A0A6P1ZCL0"/>
<dbReference type="PRINTS" id="PR00035">
    <property type="entry name" value="HTHGNTR"/>
</dbReference>